<gene>
    <name evidence="23" type="ORF">AWC38_SpisGene6655</name>
</gene>
<dbReference type="InterPro" id="IPR025687">
    <property type="entry name" value="Znf-C4pol"/>
</dbReference>
<evidence type="ECO:0000313" key="24">
    <source>
        <dbReference type="Proteomes" id="UP000225706"/>
    </source>
</evidence>
<feature type="domain" description="Reverse transcriptase" evidence="22">
    <location>
        <begin position="878"/>
        <end position="1121"/>
    </location>
</feature>
<dbReference type="FunFam" id="2.40.50.730:FF:000005">
    <property type="entry name" value="DNA polymerase"/>
    <property type="match status" value="1"/>
</dbReference>
<dbReference type="FunFam" id="2.40.50.730:FF:000004">
    <property type="entry name" value="DNA polymerase"/>
    <property type="match status" value="1"/>
</dbReference>
<keyword evidence="24" id="KW-1185">Reference proteome</keyword>
<evidence type="ECO:0000256" key="7">
    <source>
        <dbReference type="ARBA" id="ARBA00022705"/>
    </source>
</evidence>
<keyword evidence="4 20" id="KW-0004">4Fe-4S</keyword>
<evidence type="ECO:0000256" key="4">
    <source>
        <dbReference type="ARBA" id="ARBA00022485"/>
    </source>
</evidence>
<dbReference type="OrthoDB" id="2414538at2759"/>
<dbReference type="InterPro" id="IPR017964">
    <property type="entry name" value="DNA-dir_DNA_pol_B_CS"/>
</dbReference>
<dbReference type="InterPro" id="IPR006133">
    <property type="entry name" value="DNA-dir_DNA_pol_B_exonuc"/>
</dbReference>
<keyword evidence="6 20" id="KW-0548">Nucleotidyltransferase</keyword>
<dbReference type="InterPro" id="IPR000477">
    <property type="entry name" value="RT_dom"/>
</dbReference>
<dbReference type="InterPro" id="IPR043502">
    <property type="entry name" value="DNA/RNA_pol_sf"/>
</dbReference>
<name>A0A2B4SJK0_STYPI</name>
<dbReference type="CDD" id="cd05533">
    <property type="entry name" value="POLBc_delta"/>
    <property type="match status" value="1"/>
</dbReference>
<comment type="subcellular location">
    <subcellularLocation>
        <location evidence="2 20">Nucleus</location>
    </subcellularLocation>
</comment>
<dbReference type="GO" id="GO:0006297">
    <property type="term" value="P:nucleotide-excision repair, DNA gap filling"/>
    <property type="evidence" value="ECO:0007669"/>
    <property type="project" value="TreeGrafter"/>
</dbReference>
<dbReference type="Gene3D" id="3.90.1600.10">
    <property type="entry name" value="Palm domain of DNA polymerase"/>
    <property type="match status" value="2"/>
</dbReference>
<dbReference type="PROSITE" id="PS50878">
    <property type="entry name" value="RT_POL"/>
    <property type="match status" value="1"/>
</dbReference>
<evidence type="ECO:0000256" key="12">
    <source>
        <dbReference type="ARBA" id="ARBA00022833"/>
    </source>
</evidence>
<dbReference type="PROSITE" id="PS00116">
    <property type="entry name" value="DNA_POLYMERASE_B"/>
    <property type="match status" value="1"/>
</dbReference>
<dbReference type="InterPro" id="IPR042087">
    <property type="entry name" value="DNA_pol_B_thumb"/>
</dbReference>
<dbReference type="Pfam" id="PF03104">
    <property type="entry name" value="DNA_pol_B_exo1"/>
    <property type="match status" value="1"/>
</dbReference>
<dbReference type="STRING" id="50429.A0A2B4SJK0"/>
<protein>
    <recommendedName>
        <fullName evidence="20">DNA polymerase</fullName>
        <ecNumber evidence="20">2.7.7.7</ecNumber>
    </recommendedName>
</protein>
<dbReference type="SUPFAM" id="SSF56672">
    <property type="entry name" value="DNA/RNA polymerases"/>
    <property type="match status" value="3"/>
</dbReference>
<dbReference type="GO" id="GO:0008296">
    <property type="term" value="F:3'-5'-DNA exonuclease activity"/>
    <property type="evidence" value="ECO:0007669"/>
    <property type="project" value="TreeGrafter"/>
</dbReference>
<dbReference type="PANTHER" id="PTHR10322">
    <property type="entry name" value="DNA POLYMERASE CATALYTIC SUBUNIT"/>
    <property type="match status" value="1"/>
</dbReference>
<keyword evidence="8" id="KW-0540">Nuclease</keyword>
<dbReference type="GO" id="GO:0043625">
    <property type="term" value="C:delta DNA polymerase complex"/>
    <property type="evidence" value="ECO:0007669"/>
    <property type="project" value="UniProtKB-ARBA"/>
</dbReference>
<comment type="caution">
    <text evidence="23">The sequence shown here is derived from an EMBL/GenBank/DDBJ whole genome shotgun (WGS) entry which is preliminary data.</text>
</comment>
<proteinExistence type="inferred from homology"/>
<keyword evidence="11" id="KW-0378">Hydrolase</keyword>
<accession>A0A2B4SJK0</accession>
<dbReference type="InterPro" id="IPR006134">
    <property type="entry name" value="DNA-dir_DNA_pol_B_multi_dom"/>
</dbReference>
<dbReference type="Gene3D" id="1.10.287.690">
    <property type="entry name" value="Helix hairpin bin"/>
    <property type="match status" value="1"/>
</dbReference>
<evidence type="ECO:0000313" key="23">
    <source>
        <dbReference type="EMBL" id="PFX28605.1"/>
    </source>
</evidence>
<dbReference type="SMART" id="SM00486">
    <property type="entry name" value="POLBc"/>
    <property type="match status" value="1"/>
</dbReference>
<evidence type="ECO:0000256" key="11">
    <source>
        <dbReference type="ARBA" id="ARBA00022801"/>
    </source>
</evidence>
<dbReference type="GO" id="GO:0003677">
    <property type="term" value="F:DNA binding"/>
    <property type="evidence" value="ECO:0007669"/>
    <property type="project" value="UniProtKB-KW"/>
</dbReference>
<evidence type="ECO:0000256" key="16">
    <source>
        <dbReference type="ARBA" id="ARBA00023014"/>
    </source>
</evidence>
<evidence type="ECO:0000256" key="8">
    <source>
        <dbReference type="ARBA" id="ARBA00022722"/>
    </source>
</evidence>
<dbReference type="EC" id="2.7.7.7" evidence="20"/>
<evidence type="ECO:0000259" key="22">
    <source>
        <dbReference type="PROSITE" id="PS50878"/>
    </source>
</evidence>
<evidence type="ECO:0000256" key="2">
    <source>
        <dbReference type="ARBA" id="ARBA00004123"/>
    </source>
</evidence>
<evidence type="ECO:0000256" key="10">
    <source>
        <dbReference type="ARBA" id="ARBA00022771"/>
    </source>
</evidence>
<evidence type="ECO:0000256" key="17">
    <source>
        <dbReference type="ARBA" id="ARBA00023125"/>
    </source>
</evidence>
<dbReference type="GO" id="GO:0008270">
    <property type="term" value="F:zinc ion binding"/>
    <property type="evidence" value="ECO:0007669"/>
    <property type="project" value="UniProtKB-KW"/>
</dbReference>
<evidence type="ECO:0000256" key="3">
    <source>
        <dbReference type="ARBA" id="ARBA00005755"/>
    </source>
</evidence>
<keyword evidence="17 20" id="KW-0238">DNA-binding</keyword>
<keyword evidence="5 20" id="KW-0808">Transferase</keyword>
<keyword evidence="18 20" id="KW-0539">Nucleus</keyword>
<dbReference type="Gene3D" id="2.40.50.730">
    <property type="match status" value="2"/>
</dbReference>
<dbReference type="Pfam" id="PF14260">
    <property type="entry name" value="zf-C4pol"/>
    <property type="match status" value="1"/>
</dbReference>
<evidence type="ECO:0000256" key="15">
    <source>
        <dbReference type="ARBA" id="ARBA00023004"/>
    </source>
</evidence>
<dbReference type="FunFam" id="1.10.287.690:FF:000001">
    <property type="entry name" value="DNA polymerase"/>
    <property type="match status" value="1"/>
</dbReference>
<dbReference type="Proteomes" id="UP000225706">
    <property type="component" value="Unassembled WGS sequence"/>
</dbReference>
<dbReference type="InterPro" id="IPR006172">
    <property type="entry name" value="DNA-dir_DNA_pol_B"/>
</dbReference>
<dbReference type="GO" id="GO:0003887">
    <property type="term" value="F:DNA-directed DNA polymerase activity"/>
    <property type="evidence" value="ECO:0007669"/>
    <property type="project" value="UniProtKB-KW"/>
</dbReference>
<evidence type="ECO:0000256" key="21">
    <source>
        <dbReference type="SAM" id="MobiDB-lite"/>
    </source>
</evidence>
<dbReference type="InterPro" id="IPR056435">
    <property type="entry name" value="DPOD/Z_N"/>
</dbReference>
<evidence type="ECO:0000256" key="19">
    <source>
        <dbReference type="ARBA" id="ARBA00049244"/>
    </source>
</evidence>
<keyword evidence="14 20" id="KW-0239">DNA-directed DNA polymerase</keyword>
<evidence type="ECO:0000256" key="6">
    <source>
        <dbReference type="ARBA" id="ARBA00022695"/>
    </source>
</evidence>
<sequence>MDNAHKRKGSEEVGSSAKRSRHDGGNPRTFEEELALLGEVADKHPAHKWSRPAAPKLNPTTESLIFQQLEVDNYIGKPLQGMPGSKVGPVPIVQMYGVTMEGNSVLCHIHGFVPYFYVPAPPGFQQSYCSVFQDCLDKAVLVDMRSNKDNVTQAVLAVDCEMKESIYGYHSNRKIPFLRITMALPKLIAPAKRILETGFKCADLPERGYSTYESNIDYEVRFMVDTGVVGCNWIELPAGKYKVRSPSIQGSGKSEVNPVSHCQIEVDIAYDEFISHSPEGEWSKVAPVRILSFDIECAGRKGVFPEPEKDSVIQIANMVINQGDKDPLIRNVFTLNSCAPIVGSYVFSYREEKDMLQAWSDFVKKVDPDIITGYNVVNFDLPYLLNRAAALKVQPFSFLGRVRDEKSTISNTVFQSRAYGKRENKVINIAGRVQFDLLHALLRDYKLRSYTLNYVSFYFLQEQKEDVQHNIITDLQNGNDQTRRRLAIYCMKDAILPLRLLEKLMCIINYMEMARVTGVPLSYLLSRGQQIKVVSQLLRRSKEQDLLLPAHKAEAGDEYTGATVIEPSKGYYDIPIATLDFSSLYPSIMMAHNLCYTSLLHHSDLAKTYKGVQQNKTEHTTITYRGIKNLNKEQFIAALKEAPWDSAFIFDDPDDVVDTWYDIFQGVVDRFLPLKHKRVKRKSQPNWFNNHIFDRFKERDKLLTKAKKSGSVNDWLNYRRAKNYMTNLIRQTKQIYFETKFTENKHNSRKLWNLIKCLTGNDGPEHELQQLVDGSEIITNNGDLAETLNCFFVDQQKNLTSQIGLNNVSSPGARPPPPPPLSQAPGTFNIPQISKEKVVNLLLSIPVYKATSNNRVSAKLLRIAAPAIADSLCKLINFCIEKQTLPTKWKVGKVTPIYKGQGNRDDKNNYRPITVLPILSKLLEKHICDHLCDFLEENALLHRFQSGFRKFHSSETALIGLVYQLLIDLDKNKVSGLVFNDYKKAFDLIDHGLLLEKLKAYGVCDSELELLRSYLSGRTQYVHINGCHSSPRGMSARVPQGSILGLILFLLFINDLPSAAQHSTFDIYADDTTLSLSSDMTNRLTAMSSALQQDLDDVSRCLKPDEFIKTPSGDYFVKASLRKGLLPEILENLLSARKKAKEDLKKETDPFRKKVLDGRQLALKISANSVYGFTGAQVGKLPCLPISQSVTAFGRMMIERTKELVEEKYTVDNGYKTSAKVIYGDTDSVMVKFGVDSVAESMELGKEAASYVSGHFIKPIKLEFEKVYFPYLLISKKRYAGLYFTKADKHDKMDCKGIETVRRDNCPLVANLINSCLQKILIERDPMGAVEYTKQVISDLLCNRIDISQLVITKELTKTGDEYAGKQAHSELAERMRKRDAGSAPKLGDRVPYVIIAGAKGEKAYEKAEDPIYVLENNIPIDTKYYLENQLSNPLLRIFEPILGEAKATSVLLKGQHTLTKTIVTSKVGKLAMFTKKRETCLGCKAVLDNNNSAVCKHCKPKESGLYQKEISHLNALEEKFARLWTQCQNCQGSLHADVLCTSRDCPIFYMRKKVQKDLCDQDKLIQRFGNCTW</sequence>
<dbReference type="Gene3D" id="3.30.420.10">
    <property type="entry name" value="Ribonuclease H-like superfamily/Ribonuclease H"/>
    <property type="match status" value="1"/>
</dbReference>
<dbReference type="EMBL" id="LSMT01000080">
    <property type="protein sequence ID" value="PFX28605.1"/>
    <property type="molecule type" value="Genomic_DNA"/>
</dbReference>
<keyword evidence="16 20" id="KW-0411">Iron-sulfur</keyword>
<feature type="region of interest" description="Disordered" evidence="21">
    <location>
        <begin position="1"/>
        <end position="33"/>
    </location>
</feature>
<dbReference type="Pfam" id="PF24055">
    <property type="entry name" value="POL3_N"/>
    <property type="match status" value="1"/>
</dbReference>
<evidence type="ECO:0000256" key="18">
    <source>
        <dbReference type="ARBA" id="ARBA00023242"/>
    </source>
</evidence>
<dbReference type="Pfam" id="PF00136">
    <property type="entry name" value="DNA_pol_B"/>
    <property type="match status" value="2"/>
</dbReference>
<dbReference type="FunFam" id="3.30.420.10:FF:000351">
    <property type="entry name" value="DNA polymerase"/>
    <property type="match status" value="1"/>
</dbReference>
<keyword evidence="10 20" id="KW-0863">Zinc-finger</keyword>
<dbReference type="GO" id="GO:0006287">
    <property type="term" value="P:base-excision repair, gap-filling"/>
    <property type="evidence" value="ECO:0007669"/>
    <property type="project" value="TreeGrafter"/>
</dbReference>
<dbReference type="FunFam" id="1.10.132.60:FF:000001">
    <property type="entry name" value="DNA polymerase"/>
    <property type="match status" value="1"/>
</dbReference>
<dbReference type="CDD" id="cd05777">
    <property type="entry name" value="DNA_polB_delta_exo"/>
    <property type="match status" value="1"/>
</dbReference>
<comment type="similarity">
    <text evidence="3 20">Belongs to the DNA polymerase type-B family.</text>
</comment>
<dbReference type="GO" id="GO:0045004">
    <property type="term" value="P:DNA replication proofreading"/>
    <property type="evidence" value="ECO:0007669"/>
    <property type="project" value="TreeGrafter"/>
</dbReference>
<reference evidence="24" key="1">
    <citation type="journal article" date="2017" name="bioRxiv">
        <title>Comparative analysis of the genomes of Stylophora pistillata and Acropora digitifera provides evidence for extensive differences between species of corals.</title>
        <authorList>
            <person name="Voolstra C.R."/>
            <person name="Li Y."/>
            <person name="Liew Y.J."/>
            <person name="Baumgarten S."/>
            <person name="Zoccola D."/>
            <person name="Flot J.-F."/>
            <person name="Tambutte S."/>
            <person name="Allemand D."/>
            <person name="Aranda M."/>
        </authorList>
    </citation>
    <scope>NUCLEOTIDE SEQUENCE [LARGE SCALE GENOMIC DNA]</scope>
</reference>
<evidence type="ECO:0000256" key="20">
    <source>
        <dbReference type="RuleBase" id="RU000442"/>
    </source>
</evidence>
<evidence type="ECO:0000256" key="1">
    <source>
        <dbReference type="ARBA" id="ARBA00001966"/>
    </source>
</evidence>
<keyword evidence="15 20" id="KW-0408">Iron</keyword>
<keyword evidence="9 20" id="KW-0479">Metal-binding</keyword>
<keyword evidence="12 20" id="KW-0862">Zinc</keyword>
<dbReference type="GO" id="GO:0051539">
    <property type="term" value="F:4 iron, 4 sulfur cluster binding"/>
    <property type="evidence" value="ECO:0007669"/>
    <property type="project" value="UniProtKB-KW"/>
</dbReference>
<evidence type="ECO:0000256" key="13">
    <source>
        <dbReference type="ARBA" id="ARBA00022839"/>
    </source>
</evidence>
<dbReference type="InterPro" id="IPR012337">
    <property type="entry name" value="RNaseH-like_sf"/>
</dbReference>
<dbReference type="PRINTS" id="PR00106">
    <property type="entry name" value="DNAPOLB"/>
</dbReference>
<dbReference type="Gene3D" id="1.10.132.60">
    <property type="entry name" value="DNA polymerase family B, C-terminal domain"/>
    <property type="match status" value="1"/>
</dbReference>
<keyword evidence="13" id="KW-0269">Exonuclease</keyword>
<dbReference type="Pfam" id="PF00078">
    <property type="entry name" value="RVT_1"/>
    <property type="match status" value="1"/>
</dbReference>
<dbReference type="NCBIfam" id="TIGR00592">
    <property type="entry name" value="pol2"/>
    <property type="match status" value="1"/>
</dbReference>
<feature type="compositionally biased region" description="Basic and acidic residues" evidence="21">
    <location>
        <begin position="22"/>
        <end position="31"/>
    </location>
</feature>
<dbReference type="PANTHER" id="PTHR10322:SF23">
    <property type="entry name" value="DNA POLYMERASE DELTA CATALYTIC SUBUNIT"/>
    <property type="match status" value="1"/>
</dbReference>
<evidence type="ECO:0000256" key="5">
    <source>
        <dbReference type="ARBA" id="ARBA00022679"/>
    </source>
</evidence>
<comment type="catalytic activity">
    <reaction evidence="19 20">
        <text>DNA(n) + a 2'-deoxyribonucleoside 5'-triphosphate = DNA(n+1) + diphosphate</text>
        <dbReference type="Rhea" id="RHEA:22508"/>
        <dbReference type="Rhea" id="RHEA-COMP:17339"/>
        <dbReference type="Rhea" id="RHEA-COMP:17340"/>
        <dbReference type="ChEBI" id="CHEBI:33019"/>
        <dbReference type="ChEBI" id="CHEBI:61560"/>
        <dbReference type="ChEBI" id="CHEBI:173112"/>
        <dbReference type="EC" id="2.7.7.7"/>
    </reaction>
</comment>
<dbReference type="InterPro" id="IPR036397">
    <property type="entry name" value="RNaseH_sf"/>
</dbReference>
<keyword evidence="7 20" id="KW-0235">DNA replication</keyword>
<dbReference type="InterPro" id="IPR023211">
    <property type="entry name" value="DNA_pol_palm_dom_sf"/>
</dbReference>
<evidence type="ECO:0000256" key="14">
    <source>
        <dbReference type="ARBA" id="ARBA00022932"/>
    </source>
</evidence>
<evidence type="ECO:0000256" key="9">
    <source>
        <dbReference type="ARBA" id="ARBA00022723"/>
    </source>
</evidence>
<organism evidence="23 24">
    <name type="scientific">Stylophora pistillata</name>
    <name type="common">Smooth cauliflower coral</name>
    <dbReference type="NCBI Taxonomy" id="50429"/>
    <lineage>
        <taxon>Eukaryota</taxon>
        <taxon>Metazoa</taxon>
        <taxon>Cnidaria</taxon>
        <taxon>Anthozoa</taxon>
        <taxon>Hexacorallia</taxon>
        <taxon>Scleractinia</taxon>
        <taxon>Astrocoeniina</taxon>
        <taxon>Pocilloporidae</taxon>
        <taxon>Stylophora</taxon>
    </lineage>
</organism>
<comment type="cofactor">
    <cofactor evidence="1 20">
        <name>[4Fe-4S] cluster</name>
        <dbReference type="ChEBI" id="CHEBI:49883"/>
    </cofactor>
</comment>
<dbReference type="GO" id="GO:0000166">
    <property type="term" value="F:nucleotide binding"/>
    <property type="evidence" value="ECO:0007669"/>
    <property type="project" value="InterPro"/>
</dbReference>
<dbReference type="SUPFAM" id="SSF53098">
    <property type="entry name" value="Ribonuclease H-like"/>
    <property type="match status" value="1"/>
</dbReference>
<dbReference type="InterPro" id="IPR050240">
    <property type="entry name" value="DNA_pol_type-B"/>
</dbReference>